<keyword evidence="2" id="KW-0732">Signal</keyword>
<dbReference type="RefSeq" id="WP_011505563.1">
    <property type="nucleotide sequence ID" value="NC_007963.1"/>
</dbReference>
<organism evidence="3 4">
    <name type="scientific">Chromohalobacter israelensis (strain ATCC BAA-138 / DSM 3043 / CIP 106854 / NCIMB 13768 / 1H11)</name>
    <name type="common">Chromohalobacter salexigens</name>
    <dbReference type="NCBI Taxonomy" id="290398"/>
    <lineage>
        <taxon>Bacteria</taxon>
        <taxon>Pseudomonadati</taxon>
        <taxon>Pseudomonadota</taxon>
        <taxon>Gammaproteobacteria</taxon>
        <taxon>Oceanospirillales</taxon>
        <taxon>Halomonadaceae</taxon>
        <taxon>Chromohalobacter</taxon>
    </lineage>
</organism>
<reference evidence="3 4" key="1">
    <citation type="journal article" date="2011" name="Stand. Genomic Sci.">
        <title>Complete genome sequence of the halophilic and highly halotolerant Chromohalobacter salexigens type strain (1H11(T)).</title>
        <authorList>
            <person name="Copeland A."/>
            <person name="O'Connor K."/>
            <person name="Lucas S."/>
            <person name="Lapidus A."/>
            <person name="Berry K.W."/>
            <person name="Detter J.C."/>
            <person name="Del Rio T.G."/>
            <person name="Hammon N."/>
            <person name="Dalin E."/>
            <person name="Tice H."/>
            <person name="Pitluck S."/>
            <person name="Bruce D."/>
            <person name="Goodwin L."/>
            <person name="Han C."/>
            <person name="Tapia R."/>
            <person name="Saunders E."/>
            <person name="Schmutz J."/>
            <person name="Brettin T."/>
            <person name="Larimer F."/>
            <person name="Land M."/>
            <person name="Hauser L."/>
            <person name="Vargas C."/>
            <person name="Nieto J.J."/>
            <person name="Kyrpides N.C."/>
            <person name="Ivanova N."/>
            <person name="Goker M."/>
            <person name="Klenk H.P."/>
            <person name="Csonka L.N."/>
            <person name="Woyke T."/>
        </authorList>
    </citation>
    <scope>NUCLEOTIDE SEQUENCE [LARGE SCALE GENOMIC DNA]</scope>
    <source>
        <strain evidence="4">ATCC BAA-138 / DSM 3043 / CIP 106854 / NCIMB 13768 / 1H11</strain>
    </source>
</reference>
<protein>
    <recommendedName>
        <fullName evidence="5">Maltose operon protein</fullName>
    </recommendedName>
</protein>
<dbReference type="eggNOG" id="ENOG502Z7PA">
    <property type="taxonomic scope" value="Bacteria"/>
</dbReference>
<sequence>MPLRHFAVLLSGLALTSLAGCASLSPQNAAPAPAEHGQQALAQAEDCCASLAALPFQALDADQTQRLKLDTSAPAHRFEDGKSFFQAFALPRDAGPLSFELTSTIVDGQVFAPTVLVLDEAFQPSQRIASDKFRYRGPSGFAPARLAAAFDLTPGPEAAYLVVYSNDAARQGSTRYESAEKVYARVRGLAPPPGPDPVAEHTATGNVTLASEPHDGGGGGLLTPILGDRATTPTPEPRTRATTDASSTAVERTRDRDFDYRRMIDAALKAGDIELAMQLAERAEREGQHGTRAWLAERLRAVSP</sequence>
<dbReference type="Pfam" id="PF07148">
    <property type="entry name" value="MalM"/>
    <property type="match status" value="1"/>
</dbReference>
<gene>
    <name evidence="3" type="ordered locus">Csal_0253</name>
</gene>
<dbReference type="HOGENOM" id="CLU_920596_0_0_6"/>
<dbReference type="GeneID" id="95332999"/>
<dbReference type="GO" id="GO:0008643">
    <property type="term" value="P:carbohydrate transport"/>
    <property type="evidence" value="ECO:0007669"/>
    <property type="project" value="InterPro"/>
</dbReference>
<feature type="chain" id="PRO_5004196296" description="Maltose operon protein" evidence="2">
    <location>
        <begin position="20"/>
        <end position="304"/>
    </location>
</feature>
<dbReference type="Proteomes" id="UP000000239">
    <property type="component" value="Chromosome"/>
</dbReference>
<evidence type="ECO:0008006" key="5">
    <source>
        <dbReference type="Google" id="ProtNLM"/>
    </source>
</evidence>
<feature type="compositionally biased region" description="Low complexity" evidence="1">
    <location>
        <begin position="240"/>
        <end position="249"/>
    </location>
</feature>
<dbReference type="PROSITE" id="PS51257">
    <property type="entry name" value="PROKAR_LIPOPROTEIN"/>
    <property type="match status" value="1"/>
</dbReference>
<dbReference type="KEGG" id="csa:Csal_0253"/>
<dbReference type="InterPro" id="IPR010794">
    <property type="entry name" value="MalM"/>
</dbReference>
<accession>Q1R0Z1</accession>
<dbReference type="STRING" id="290398.Csal_0253"/>
<proteinExistence type="predicted"/>
<evidence type="ECO:0000313" key="4">
    <source>
        <dbReference type="Proteomes" id="UP000000239"/>
    </source>
</evidence>
<dbReference type="EMBL" id="CP000285">
    <property type="protein sequence ID" value="ABE57617.1"/>
    <property type="molecule type" value="Genomic_DNA"/>
</dbReference>
<dbReference type="OrthoDB" id="5944162at2"/>
<name>Q1R0Z1_CHRI1</name>
<feature type="region of interest" description="Disordered" evidence="1">
    <location>
        <begin position="229"/>
        <end position="253"/>
    </location>
</feature>
<evidence type="ECO:0000256" key="2">
    <source>
        <dbReference type="SAM" id="SignalP"/>
    </source>
</evidence>
<evidence type="ECO:0000313" key="3">
    <source>
        <dbReference type="EMBL" id="ABE57617.1"/>
    </source>
</evidence>
<evidence type="ECO:0000256" key="1">
    <source>
        <dbReference type="SAM" id="MobiDB-lite"/>
    </source>
</evidence>
<dbReference type="GO" id="GO:0042597">
    <property type="term" value="C:periplasmic space"/>
    <property type="evidence" value="ECO:0007669"/>
    <property type="project" value="InterPro"/>
</dbReference>
<feature type="signal peptide" evidence="2">
    <location>
        <begin position="1"/>
        <end position="19"/>
    </location>
</feature>
<dbReference type="AlphaFoldDB" id="Q1R0Z1"/>
<keyword evidence="4" id="KW-1185">Reference proteome</keyword>